<accession>A0ABR4IXM2</accession>
<organism evidence="1 2">
    <name type="scientific">Aspergillus pseudoustus</name>
    <dbReference type="NCBI Taxonomy" id="1810923"/>
    <lineage>
        <taxon>Eukaryota</taxon>
        <taxon>Fungi</taxon>
        <taxon>Dikarya</taxon>
        <taxon>Ascomycota</taxon>
        <taxon>Pezizomycotina</taxon>
        <taxon>Eurotiomycetes</taxon>
        <taxon>Eurotiomycetidae</taxon>
        <taxon>Eurotiales</taxon>
        <taxon>Aspergillaceae</taxon>
        <taxon>Aspergillus</taxon>
        <taxon>Aspergillus subgen. Nidulantes</taxon>
    </lineage>
</organism>
<keyword evidence="2" id="KW-1185">Reference proteome</keyword>
<comment type="caution">
    <text evidence="1">The sequence shown here is derived from an EMBL/GenBank/DDBJ whole genome shotgun (WGS) entry which is preliminary data.</text>
</comment>
<name>A0ABR4IXM2_9EURO</name>
<reference evidence="1 2" key="1">
    <citation type="submission" date="2024-07" db="EMBL/GenBank/DDBJ databases">
        <title>Section-level genome sequencing and comparative genomics of Aspergillus sections Usti and Cavernicolus.</title>
        <authorList>
            <consortium name="Lawrence Berkeley National Laboratory"/>
            <person name="Nybo J.L."/>
            <person name="Vesth T.C."/>
            <person name="Theobald S."/>
            <person name="Frisvad J.C."/>
            <person name="Larsen T.O."/>
            <person name="Kjaerboelling I."/>
            <person name="Rothschild-Mancinelli K."/>
            <person name="Lyhne E.K."/>
            <person name="Kogle M.E."/>
            <person name="Barry K."/>
            <person name="Clum A."/>
            <person name="Na H."/>
            <person name="Ledsgaard L."/>
            <person name="Lin J."/>
            <person name="Lipzen A."/>
            <person name="Kuo A."/>
            <person name="Riley R."/>
            <person name="Mondo S."/>
            <person name="Labutti K."/>
            <person name="Haridas S."/>
            <person name="Pangalinan J."/>
            <person name="Salamov A.A."/>
            <person name="Simmons B.A."/>
            <person name="Magnuson J.K."/>
            <person name="Chen J."/>
            <person name="Drula E."/>
            <person name="Henrissat B."/>
            <person name="Wiebenga A."/>
            <person name="Lubbers R.J."/>
            <person name="Gomes A.C."/>
            <person name="Makela M.R."/>
            <person name="Stajich J."/>
            <person name="Grigoriev I.V."/>
            <person name="Mortensen U.H."/>
            <person name="De Vries R.P."/>
            <person name="Baker S.E."/>
            <person name="Andersen M.R."/>
        </authorList>
    </citation>
    <scope>NUCLEOTIDE SEQUENCE [LARGE SCALE GENOMIC DNA]</scope>
    <source>
        <strain evidence="1 2">CBS 123904</strain>
    </source>
</reference>
<proteinExistence type="predicted"/>
<protein>
    <submittedName>
        <fullName evidence="1">Uncharacterized protein</fullName>
    </submittedName>
</protein>
<gene>
    <name evidence="1" type="ORF">BJY01DRAFT_101475</name>
</gene>
<dbReference type="Proteomes" id="UP001610446">
    <property type="component" value="Unassembled WGS sequence"/>
</dbReference>
<evidence type="ECO:0000313" key="1">
    <source>
        <dbReference type="EMBL" id="KAL2832337.1"/>
    </source>
</evidence>
<dbReference type="EMBL" id="JBFXLU010000262">
    <property type="protein sequence ID" value="KAL2832337.1"/>
    <property type="molecule type" value="Genomic_DNA"/>
</dbReference>
<evidence type="ECO:0000313" key="2">
    <source>
        <dbReference type="Proteomes" id="UP001610446"/>
    </source>
</evidence>
<sequence length="156" mass="16999">MSSYRQKGTAVSCPVQSSPVWYSTGIIRHAITAQMAIASILNSTRSIDRKVYPTSHGEAGIIMVRKKAFEGLGGPRTWAHGNKWRDNHVKETFSPGSLRMPSSIALDIPLFRGSWNPRCSSQVSLPISGIAISKTEICAEPHRAPTETSDFSPSSD</sequence>